<gene>
    <name evidence="2" type="ORF">ACFQQG_05915</name>
</gene>
<dbReference type="AlphaFoldDB" id="A0ABD5W2F8"/>
<dbReference type="RefSeq" id="WP_267163574.1">
    <property type="nucleotide sequence ID" value="NZ_CP112972.1"/>
</dbReference>
<dbReference type="Proteomes" id="UP001596445">
    <property type="component" value="Unassembled WGS sequence"/>
</dbReference>
<keyword evidence="1" id="KW-0812">Transmembrane</keyword>
<name>A0ABD5W2F8_9EURY</name>
<keyword evidence="1" id="KW-1133">Transmembrane helix</keyword>
<reference evidence="2 3" key="1">
    <citation type="journal article" date="2019" name="Int. J. Syst. Evol. Microbiol.">
        <title>The Global Catalogue of Microorganisms (GCM) 10K type strain sequencing project: providing services to taxonomists for standard genome sequencing and annotation.</title>
        <authorList>
            <consortium name="The Broad Institute Genomics Platform"/>
            <consortium name="The Broad Institute Genome Sequencing Center for Infectious Disease"/>
            <person name="Wu L."/>
            <person name="Ma J."/>
        </authorList>
    </citation>
    <scope>NUCLEOTIDE SEQUENCE [LARGE SCALE GENOMIC DNA]</scope>
    <source>
        <strain evidence="2 3">JCM 30072</strain>
    </source>
</reference>
<sequence length="41" mass="4589">MGATESIPLRSDDLQEQVTWAIALWLLLTFSLALTLTLFLP</sequence>
<evidence type="ECO:0000313" key="3">
    <source>
        <dbReference type="Proteomes" id="UP001596445"/>
    </source>
</evidence>
<accession>A0ABD5W2F8</accession>
<dbReference type="EMBL" id="JBHSZI010000001">
    <property type="protein sequence ID" value="MFC7057789.1"/>
    <property type="molecule type" value="Genomic_DNA"/>
</dbReference>
<evidence type="ECO:0000256" key="1">
    <source>
        <dbReference type="SAM" id="Phobius"/>
    </source>
</evidence>
<protein>
    <submittedName>
        <fullName evidence="2">Uncharacterized protein</fullName>
    </submittedName>
</protein>
<evidence type="ECO:0000313" key="2">
    <source>
        <dbReference type="EMBL" id="MFC7057789.1"/>
    </source>
</evidence>
<keyword evidence="3" id="KW-1185">Reference proteome</keyword>
<dbReference type="GeneID" id="76629710"/>
<organism evidence="2 3">
    <name type="scientific">Halovenus salina</name>
    <dbReference type="NCBI Taxonomy" id="1510225"/>
    <lineage>
        <taxon>Archaea</taxon>
        <taxon>Methanobacteriati</taxon>
        <taxon>Methanobacteriota</taxon>
        <taxon>Stenosarchaea group</taxon>
        <taxon>Halobacteria</taxon>
        <taxon>Halobacteriales</taxon>
        <taxon>Haloarculaceae</taxon>
        <taxon>Halovenus</taxon>
    </lineage>
</organism>
<feature type="transmembrane region" description="Helical" evidence="1">
    <location>
        <begin position="20"/>
        <end position="40"/>
    </location>
</feature>
<keyword evidence="1" id="KW-0472">Membrane</keyword>
<proteinExistence type="predicted"/>
<comment type="caution">
    <text evidence="2">The sequence shown here is derived from an EMBL/GenBank/DDBJ whole genome shotgun (WGS) entry which is preliminary data.</text>
</comment>